<gene>
    <name evidence="2" type="primary">P0470H09.26</name>
</gene>
<feature type="compositionally biased region" description="Low complexity" evidence="1">
    <location>
        <begin position="58"/>
        <end position="72"/>
    </location>
</feature>
<feature type="region of interest" description="Disordered" evidence="1">
    <location>
        <begin position="1"/>
        <end position="22"/>
    </location>
</feature>
<feature type="region of interest" description="Disordered" evidence="1">
    <location>
        <begin position="34"/>
        <end position="72"/>
    </location>
</feature>
<feature type="region of interest" description="Disordered" evidence="1">
    <location>
        <begin position="131"/>
        <end position="201"/>
    </location>
</feature>
<dbReference type="Proteomes" id="UP000000763">
    <property type="component" value="Chromosome 8"/>
</dbReference>
<sequence length="201" mass="21136">MAPEISARGFLSPRPPSLPSDAIKSSLVLRSSVSAARRSLSPSVSCPRRAPLSPPSPLSSVSPPSSLRSSSRLGATSIGFAEWLPTPSAAPLRPPTAGAPSPSSSRTAPPRSSAPFVVSAVLVSRGEPWTVPFASLSSPLSRAPLRRAGGRRRRPRPRVRLTRGTHGADRRQPRAPGPPWTERLTRGPHSRGPGPRALSRG</sequence>
<evidence type="ECO:0000256" key="1">
    <source>
        <dbReference type="SAM" id="MobiDB-lite"/>
    </source>
</evidence>
<accession>Q69MP9</accession>
<feature type="compositionally biased region" description="Low complexity" evidence="1">
    <location>
        <begin position="95"/>
        <end position="114"/>
    </location>
</feature>
<organism evidence="2 3">
    <name type="scientific">Oryza sativa subsp. japonica</name>
    <name type="common">Rice</name>
    <dbReference type="NCBI Taxonomy" id="39947"/>
    <lineage>
        <taxon>Eukaryota</taxon>
        <taxon>Viridiplantae</taxon>
        <taxon>Streptophyta</taxon>
        <taxon>Embryophyta</taxon>
        <taxon>Tracheophyta</taxon>
        <taxon>Spermatophyta</taxon>
        <taxon>Magnoliopsida</taxon>
        <taxon>Liliopsida</taxon>
        <taxon>Poales</taxon>
        <taxon>Poaceae</taxon>
        <taxon>BOP clade</taxon>
        <taxon>Oryzoideae</taxon>
        <taxon>Oryzeae</taxon>
        <taxon>Oryzinae</taxon>
        <taxon>Oryza</taxon>
        <taxon>Oryza sativa</taxon>
    </lineage>
</organism>
<feature type="compositionally biased region" description="Low complexity" evidence="1">
    <location>
        <begin position="34"/>
        <end position="51"/>
    </location>
</feature>
<feature type="region of interest" description="Disordered" evidence="1">
    <location>
        <begin position="85"/>
        <end position="114"/>
    </location>
</feature>
<reference evidence="3" key="2">
    <citation type="journal article" date="2008" name="Nucleic Acids Res.">
        <title>The rice annotation project database (RAP-DB): 2008 update.</title>
        <authorList>
            <consortium name="The rice annotation project (RAP)"/>
        </authorList>
    </citation>
    <scope>GENOME REANNOTATION</scope>
    <source>
        <strain evidence="3">cv. Nipponbare</strain>
    </source>
</reference>
<dbReference type="EMBL" id="AP005741">
    <property type="protein sequence ID" value="BAD33866.1"/>
    <property type="molecule type" value="Genomic_DNA"/>
</dbReference>
<dbReference type="AlphaFoldDB" id="Q69MP9"/>
<name>Q69MP9_ORYSJ</name>
<proteinExistence type="predicted"/>
<evidence type="ECO:0000313" key="3">
    <source>
        <dbReference type="Proteomes" id="UP000000763"/>
    </source>
</evidence>
<reference evidence="3" key="1">
    <citation type="journal article" date="2005" name="Nature">
        <title>The map-based sequence of the rice genome.</title>
        <authorList>
            <consortium name="International rice genome sequencing project (IRGSP)"/>
            <person name="Matsumoto T."/>
            <person name="Wu J."/>
            <person name="Kanamori H."/>
            <person name="Katayose Y."/>
            <person name="Fujisawa M."/>
            <person name="Namiki N."/>
            <person name="Mizuno H."/>
            <person name="Yamamoto K."/>
            <person name="Antonio B.A."/>
            <person name="Baba T."/>
            <person name="Sakata K."/>
            <person name="Nagamura Y."/>
            <person name="Aoki H."/>
            <person name="Arikawa K."/>
            <person name="Arita K."/>
            <person name="Bito T."/>
            <person name="Chiden Y."/>
            <person name="Fujitsuka N."/>
            <person name="Fukunaka R."/>
            <person name="Hamada M."/>
            <person name="Harada C."/>
            <person name="Hayashi A."/>
            <person name="Hijishita S."/>
            <person name="Honda M."/>
            <person name="Hosokawa S."/>
            <person name="Ichikawa Y."/>
            <person name="Idonuma A."/>
            <person name="Iijima M."/>
            <person name="Ikeda M."/>
            <person name="Ikeno M."/>
            <person name="Ito K."/>
            <person name="Ito S."/>
            <person name="Ito T."/>
            <person name="Ito Y."/>
            <person name="Ito Y."/>
            <person name="Iwabuchi A."/>
            <person name="Kamiya K."/>
            <person name="Karasawa W."/>
            <person name="Kurita K."/>
            <person name="Katagiri S."/>
            <person name="Kikuta A."/>
            <person name="Kobayashi H."/>
            <person name="Kobayashi N."/>
            <person name="Machita K."/>
            <person name="Maehara T."/>
            <person name="Masukawa M."/>
            <person name="Mizubayashi T."/>
            <person name="Mukai Y."/>
            <person name="Nagasaki H."/>
            <person name="Nagata Y."/>
            <person name="Naito S."/>
            <person name="Nakashima M."/>
            <person name="Nakama Y."/>
            <person name="Nakamichi Y."/>
            <person name="Nakamura M."/>
            <person name="Meguro A."/>
            <person name="Negishi M."/>
            <person name="Ohta I."/>
            <person name="Ohta T."/>
            <person name="Okamoto M."/>
            <person name="Ono N."/>
            <person name="Saji S."/>
            <person name="Sakaguchi M."/>
            <person name="Sakai K."/>
            <person name="Shibata M."/>
            <person name="Shimokawa T."/>
            <person name="Song J."/>
            <person name="Takazaki Y."/>
            <person name="Terasawa K."/>
            <person name="Tsugane M."/>
            <person name="Tsuji K."/>
            <person name="Ueda S."/>
            <person name="Waki K."/>
            <person name="Yamagata H."/>
            <person name="Yamamoto M."/>
            <person name="Yamamoto S."/>
            <person name="Yamane H."/>
            <person name="Yoshiki S."/>
            <person name="Yoshihara R."/>
            <person name="Yukawa K."/>
            <person name="Zhong H."/>
            <person name="Yano M."/>
            <person name="Yuan Q."/>
            <person name="Ouyang S."/>
            <person name="Liu J."/>
            <person name="Jones K.M."/>
            <person name="Gansberger K."/>
            <person name="Moffat K."/>
            <person name="Hill J."/>
            <person name="Bera J."/>
            <person name="Fadrosh D."/>
            <person name="Jin S."/>
            <person name="Johri S."/>
            <person name="Kim M."/>
            <person name="Overton L."/>
            <person name="Reardon M."/>
            <person name="Tsitrin T."/>
            <person name="Vuong H."/>
            <person name="Weaver B."/>
            <person name="Ciecko A."/>
            <person name="Tallon L."/>
            <person name="Jackson J."/>
            <person name="Pai G."/>
            <person name="Aken S.V."/>
            <person name="Utterback T."/>
            <person name="Reidmuller S."/>
            <person name="Feldblyum T."/>
            <person name="Hsiao J."/>
            <person name="Zismann V."/>
            <person name="Iobst S."/>
            <person name="de Vazeille A.R."/>
            <person name="Buell C.R."/>
            <person name="Ying K."/>
            <person name="Li Y."/>
            <person name="Lu T."/>
            <person name="Huang Y."/>
            <person name="Zhao Q."/>
            <person name="Feng Q."/>
            <person name="Zhang L."/>
            <person name="Zhu J."/>
            <person name="Weng Q."/>
            <person name="Mu J."/>
            <person name="Lu Y."/>
            <person name="Fan D."/>
            <person name="Liu Y."/>
            <person name="Guan J."/>
            <person name="Zhang Y."/>
            <person name="Yu S."/>
            <person name="Liu X."/>
            <person name="Zhang Y."/>
            <person name="Hong G."/>
            <person name="Han B."/>
            <person name="Choisne N."/>
            <person name="Demange N."/>
            <person name="Orjeda G."/>
            <person name="Samain S."/>
            <person name="Cattolico L."/>
            <person name="Pelletier E."/>
            <person name="Couloux A."/>
            <person name="Segurens B."/>
            <person name="Wincker P."/>
            <person name="D'Hont A."/>
            <person name="Scarpelli C."/>
            <person name="Weissenbach J."/>
            <person name="Salanoubat M."/>
            <person name="Quetier F."/>
            <person name="Yu Y."/>
            <person name="Kim H.R."/>
            <person name="Rambo T."/>
            <person name="Currie J."/>
            <person name="Collura K."/>
            <person name="Luo M."/>
            <person name="Yang T."/>
            <person name="Ammiraju J.S.S."/>
            <person name="Engler F."/>
            <person name="Soderlund C."/>
            <person name="Wing R.A."/>
            <person name="Palmer L.E."/>
            <person name="de la Bastide M."/>
            <person name="Spiegel L."/>
            <person name="Nascimento L."/>
            <person name="Zutavern T."/>
            <person name="O'Shaughnessy A."/>
            <person name="Dike S."/>
            <person name="Dedhia N."/>
            <person name="Preston R."/>
            <person name="Balija V."/>
            <person name="McCombie W.R."/>
            <person name="Chow T."/>
            <person name="Chen H."/>
            <person name="Chung M."/>
            <person name="Chen C."/>
            <person name="Shaw J."/>
            <person name="Wu H."/>
            <person name="Hsiao K."/>
            <person name="Chao Y."/>
            <person name="Chu M."/>
            <person name="Cheng C."/>
            <person name="Hour A."/>
            <person name="Lee P."/>
            <person name="Lin S."/>
            <person name="Lin Y."/>
            <person name="Liou J."/>
            <person name="Liu S."/>
            <person name="Hsing Y."/>
            <person name="Raghuvanshi S."/>
            <person name="Mohanty A."/>
            <person name="Bharti A.K."/>
            <person name="Gaur A."/>
            <person name="Gupta V."/>
            <person name="Kumar D."/>
            <person name="Ravi V."/>
            <person name="Vij S."/>
            <person name="Kapur A."/>
            <person name="Khurana P."/>
            <person name="Khurana P."/>
            <person name="Khurana J.P."/>
            <person name="Tyagi A.K."/>
            <person name="Gaikwad K."/>
            <person name="Singh A."/>
            <person name="Dalal V."/>
            <person name="Srivastava S."/>
            <person name="Dixit A."/>
            <person name="Pal A.K."/>
            <person name="Ghazi I.A."/>
            <person name="Yadav M."/>
            <person name="Pandit A."/>
            <person name="Bhargava A."/>
            <person name="Sureshbabu K."/>
            <person name="Batra K."/>
            <person name="Sharma T.R."/>
            <person name="Mohapatra T."/>
            <person name="Singh N.K."/>
            <person name="Messing J."/>
            <person name="Nelson A.B."/>
            <person name="Fuks G."/>
            <person name="Kavchok S."/>
            <person name="Keizer G."/>
            <person name="Linton E."/>
            <person name="Llaca V."/>
            <person name="Song R."/>
            <person name="Tanyolac B."/>
            <person name="Young S."/>
            <person name="Ho-Il K."/>
            <person name="Hahn J.H."/>
            <person name="Sangsakoo G."/>
            <person name="Vanavichit A."/>
            <person name="de Mattos Luiz.A.T."/>
            <person name="Zimmer P.D."/>
            <person name="Malone G."/>
            <person name="Dellagostin O."/>
            <person name="de Oliveira A.C."/>
            <person name="Bevan M."/>
            <person name="Bancroft I."/>
            <person name="Minx P."/>
            <person name="Cordum H."/>
            <person name="Wilson R."/>
            <person name="Cheng Z."/>
            <person name="Jin W."/>
            <person name="Jiang J."/>
            <person name="Leong S.A."/>
            <person name="Iwama H."/>
            <person name="Gojobori T."/>
            <person name="Itoh T."/>
            <person name="Niimura Y."/>
            <person name="Fujii Y."/>
            <person name="Habara T."/>
            <person name="Sakai H."/>
            <person name="Sato Y."/>
            <person name="Wilson G."/>
            <person name="Kumar K."/>
            <person name="McCouch S."/>
            <person name="Juretic N."/>
            <person name="Hoen D."/>
            <person name="Wright S."/>
            <person name="Bruskiewich R."/>
            <person name="Bureau T."/>
            <person name="Miyao A."/>
            <person name="Hirochika H."/>
            <person name="Nishikawa T."/>
            <person name="Kadowaki K."/>
            <person name="Sugiura M."/>
            <person name="Burr B."/>
            <person name="Sasaki T."/>
        </authorList>
    </citation>
    <scope>NUCLEOTIDE SEQUENCE [LARGE SCALE GENOMIC DNA]</scope>
    <source>
        <strain evidence="3">cv. Nipponbare</strain>
    </source>
</reference>
<feature type="compositionally biased region" description="Basic residues" evidence="1">
    <location>
        <begin position="144"/>
        <end position="163"/>
    </location>
</feature>
<evidence type="ECO:0000313" key="2">
    <source>
        <dbReference type="EMBL" id="BAD33866.1"/>
    </source>
</evidence>
<feature type="compositionally biased region" description="Low complexity" evidence="1">
    <location>
        <begin position="132"/>
        <end position="143"/>
    </location>
</feature>
<protein>
    <submittedName>
        <fullName evidence="2">Uncharacterized protein</fullName>
    </submittedName>
</protein>